<proteinExistence type="predicted"/>
<comment type="caution">
    <text evidence="1">The sequence shown here is derived from an EMBL/GenBank/DDBJ whole genome shotgun (WGS) entry which is preliminary data.</text>
</comment>
<dbReference type="EMBL" id="CAJJDP010000080">
    <property type="protein sequence ID" value="CAD8183494.1"/>
    <property type="molecule type" value="Genomic_DNA"/>
</dbReference>
<dbReference type="OMA" id="MIKPRMC"/>
<dbReference type="AlphaFoldDB" id="A0A8S1W0E0"/>
<evidence type="ECO:0000313" key="1">
    <source>
        <dbReference type="EMBL" id="CAD8183494.1"/>
    </source>
</evidence>
<keyword evidence="2" id="KW-1185">Reference proteome</keyword>
<evidence type="ECO:0000313" key="2">
    <source>
        <dbReference type="Proteomes" id="UP000683925"/>
    </source>
</evidence>
<name>A0A8S1W0E0_PAROT</name>
<dbReference type="Proteomes" id="UP000683925">
    <property type="component" value="Unassembled WGS sequence"/>
</dbReference>
<reference evidence="1" key="1">
    <citation type="submission" date="2021-01" db="EMBL/GenBank/DDBJ databases">
        <authorList>
            <consortium name="Genoscope - CEA"/>
            <person name="William W."/>
        </authorList>
    </citation>
    <scope>NUCLEOTIDE SEQUENCE</scope>
</reference>
<protein>
    <submittedName>
        <fullName evidence="1">Uncharacterized protein</fullName>
    </submittedName>
</protein>
<sequence>MIKPRMCHLSYKPIESLKSRTLDFDLFELEKINFSVKMMQMAEKFNKEQEISTPTFKTQKNQTQSAVKEIANYVQPKTNNKLIRSKRNPQVIGKASLKNPQI</sequence>
<organism evidence="1 2">
    <name type="scientific">Paramecium octaurelia</name>
    <dbReference type="NCBI Taxonomy" id="43137"/>
    <lineage>
        <taxon>Eukaryota</taxon>
        <taxon>Sar</taxon>
        <taxon>Alveolata</taxon>
        <taxon>Ciliophora</taxon>
        <taxon>Intramacronucleata</taxon>
        <taxon>Oligohymenophorea</taxon>
        <taxon>Peniculida</taxon>
        <taxon>Parameciidae</taxon>
        <taxon>Paramecium</taxon>
    </lineage>
</organism>
<accession>A0A8S1W0E0</accession>
<dbReference type="OrthoDB" id="308061at2759"/>
<gene>
    <name evidence="1" type="ORF">POCTA_138.1.T0810106</name>
</gene>